<dbReference type="EMBL" id="BAUV01000026">
    <property type="protein sequence ID" value="GAE35975.1"/>
    <property type="molecule type" value="Genomic_DNA"/>
</dbReference>
<dbReference type="RefSeq" id="WP_035665639.1">
    <property type="nucleotide sequence ID" value="NZ_BAUV01000026.1"/>
</dbReference>
<dbReference type="Pfam" id="PF22725">
    <property type="entry name" value="GFO_IDH_MocA_C3"/>
    <property type="match status" value="1"/>
</dbReference>
<dbReference type="SUPFAM" id="SSF55347">
    <property type="entry name" value="Glyceraldehyde-3-phosphate dehydrogenase-like, C-terminal domain"/>
    <property type="match status" value="1"/>
</dbReference>
<dbReference type="Pfam" id="PF01408">
    <property type="entry name" value="GFO_IDH_MocA"/>
    <property type="match status" value="1"/>
</dbReference>
<dbReference type="STRING" id="1236973.JCM9157_3119"/>
<evidence type="ECO:0000313" key="3">
    <source>
        <dbReference type="EMBL" id="GAE35975.1"/>
    </source>
</evidence>
<comment type="caution">
    <text evidence="3">The sequence shown here is derived from an EMBL/GenBank/DDBJ whole genome shotgun (WGS) entry which is preliminary data.</text>
</comment>
<evidence type="ECO:0000313" key="4">
    <source>
        <dbReference type="Proteomes" id="UP000018896"/>
    </source>
</evidence>
<name>W4QV13_HALA3</name>
<evidence type="ECO:0000259" key="1">
    <source>
        <dbReference type="Pfam" id="PF01408"/>
    </source>
</evidence>
<dbReference type="GO" id="GO:0000166">
    <property type="term" value="F:nucleotide binding"/>
    <property type="evidence" value="ECO:0007669"/>
    <property type="project" value="InterPro"/>
</dbReference>
<organism evidence="3 4">
    <name type="scientific">Halalkalibacter akibai (strain ATCC 43226 / DSM 21942 / CIP 109018 / JCM 9157 / 1139)</name>
    <name type="common">Bacillus akibai</name>
    <dbReference type="NCBI Taxonomy" id="1236973"/>
    <lineage>
        <taxon>Bacteria</taxon>
        <taxon>Bacillati</taxon>
        <taxon>Bacillota</taxon>
        <taxon>Bacilli</taxon>
        <taxon>Bacillales</taxon>
        <taxon>Bacillaceae</taxon>
        <taxon>Halalkalibacter</taxon>
    </lineage>
</organism>
<dbReference type="eggNOG" id="COG0673">
    <property type="taxonomic scope" value="Bacteria"/>
</dbReference>
<dbReference type="SUPFAM" id="SSF51735">
    <property type="entry name" value="NAD(P)-binding Rossmann-fold domains"/>
    <property type="match status" value="1"/>
</dbReference>
<dbReference type="Gene3D" id="3.30.360.10">
    <property type="entry name" value="Dihydrodipicolinate Reductase, domain 2"/>
    <property type="match status" value="1"/>
</dbReference>
<dbReference type="InterPro" id="IPR052515">
    <property type="entry name" value="Gfo/Idh/MocA_Oxidoreductase"/>
</dbReference>
<reference evidence="3 4" key="1">
    <citation type="journal article" date="2014" name="Genome Announc.">
        <title>Draft Genome Sequences of Three Alkaliphilic Bacillus Strains, Bacillus wakoensis JCM 9140T, Bacillus akibai JCM 9157T, and Bacillus hemicellulosilyticus JCM 9152T.</title>
        <authorList>
            <person name="Yuki M."/>
            <person name="Oshima K."/>
            <person name="Suda W."/>
            <person name="Oshida Y."/>
            <person name="Kitamura K."/>
            <person name="Iida T."/>
            <person name="Hattori M."/>
            <person name="Ohkuma M."/>
        </authorList>
    </citation>
    <scope>NUCLEOTIDE SEQUENCE [LARGE SCALE GENOMIC DNA]</scope>
    <source>
        <strain evidence="3 4">JCM 9157</strain>
    </source>
</reference>
<dbReference type="InterPro" id="IPR036291">
    <property type="entry name" value="NAD(P)-bd_dom_sf"/>
</dbReference>
<sequence>MTLRIGMIGTGWFSRKHAEYLSEMNGVKVQAICGTSMEKAATMAADFQGSQGYDDFKRMLDSEKLDAVYICVPPMAHGQIELELIERNIPFLVEKPLGIDIETPKKILTRLEKSSLLTAVGYHFRYKQSVQRLKKAVNSTTLGMVSGYWMGQMPEIAWWRKQEGSGGQFIEQTTHIVDVLRYVAGEVDEVYANYSNRVNHMKYEQVTVADVGAVSLKMKSGVVATISNTCILPEGVNKVGMTFYTDQNMIEWHPDRIQIKDTSGSIMEELKMDNPYISESEAFLHAVRTGDASQILSDYQDAYQTQLVTCAALESALKGVPVKVK</sequence>
<dbReference type="OrthoDB" id="9815825at2"/>
<keyword evidence="4" id="KW-1185">Reference proteome</keyword>
<dbReference type="PANTHER" id="PTHR43249:SF1">
    <property type="entry name" value="D-GLUCOSIDE 3-DEHYDROGENASE"/>
    <property type="match status" value="1"/>
</dbReference>
<proteinExistence type="predicted"/>
<feature type="domain" description="GFO/IDH/MocA-like oxidoreductase" evidence="2">
    <location>
        <begin position="131"/>
        <end position="236"/>
    </location>
</feature>
<accession>W4QV13</accession>
<protein>
    <submittedName>
        <fullName evidence="3">Dehydrogenases and related proteins-like</fullName>
    </submittedName>
</protein>
<dbReference type="Proteomes" id="UP000018896">
    <property type="component" value="Unassembled WGS sequence"/>
</dbReference>
<dbReference type="InterPro" id="IPR000683">
    <property type="entry name" value="Gfo/Idh/MocA-like_OxRdtase_N"/>
</dbReference>
<dbReference type="InterPro" id="IPR055170">
    <property type="entry name" value="GFO_IDH_MocA-like_dom"/>
</dbReference>
<evidence type="ECO:0000259" key="2">
    <source>
        <dbReference type="Pfam" id="PF22725"/>
    </source>
</evidence>
<gene>
    <name evidence="3" type="ORF">JCM9157_3119</name>
</gene>
<dbReference type="AlphaFoldDB" id="W4QV13"/>
<dbReference type="Gene3D" id="3.40.50.720">
    <property type="entry name" value="NAD(P)-binding Rossmann-like Domain"/>
    <property type="match status" value="1"/>
</dbReference>
<feature type="domain" description="Gfo/Idh/MocA-like oxidoreductase N-terminal" evidence="1">
    <location>
        <begin position="3"/>
        <end position="122"/>
    </location>
</feature>
<dbReference type="PANTHER" id="PTHR43249">
    <property type="entry name" value="UDP-N-ACETYL-2-AMINO-2-DEOXY-D-GLUCURONATE OXIDASE"/>
    <property type="match status" value="1"/>
</dbReference>